<proteinExistence type="predicted"/>
<protein>
    <submittedName>
        <fullName evidence="3">PIN domain-containing protein</fullName>
    </submittedName>
    <submittedName>
        <fullName evidence="2">Putative nucleic acid-binding protein</fullName>
    </submittedName>
</protein>
<gene>
    <name evidence="3" type="ORF">D1869_14550</name>
    <name evidence="2" type="ORF">HNQ62_002373</name>
</gene>
<evidence type="ECO:0000313" key="4">
    <source>
        <dbReference type="Proteomes" id="UP000427373"/>
    </source>
</evidence>
<dbReference type="EMBL" id="CP045484">
    <property type="protein sequence ID" value="QGR18270.1"/>
    <property type="molecule type" value="Genomic_DNA"/>
</dbReference>
<evidence type="ECO:0000259" key="1">
    <source>
        <dbReference type="Pfam" id="PF01850"/>
    </source>
</evidence>
<dbReference type="AlphaFoldDB" id="A0A650CKA2"/>
<dbReference type="SUPFAM" id="SSF88723">
    <property type="entry name" value="PIN domain-like"/>
    <property type="match status" value="1"/>
</dbReference>
<dbReference type="OrthoDB" id="21378at2157"/>
<keyword evidence="4" id="KW-1185">Reference proteome</keyword>
<dbReference type="RefSeq" id="WP_156015761.1">
    <property type="nucleotide sequence ID" value="NZ_CP045484.1"/>
</dbReference>
<dbReference type="Proteomes" id="UP000427373">
    <property type="component" value="Chromosome"/>
</dbReference>
<dbReference type="Pfam" id="PF01850">
    <property type="entry name" value="PIN"/>
    <property type="match status" value="1"/>
</dbReference>
<sequence length="143" mass="16130">MEEKIIIDTYALLAMAFGELTERGKEIMLKVRDRKIEGIITSTVAYEFTVHWFRGRIPALKSLDEVKSFLNSYFKIVELSVDDFLESARIKSEGDKIVSSEGRKLSIVDSTLIQTAKKLGLKILSGDKDLTLVATNMGIEVIW</sequence>
<dbReference type="Proteomes" id="UP000582213">
    <property type="component" value="Unassembled WGS sequence"/>
</dbReference>
<evidence type="ECO:0000313" key="3">
    <source>
        <dbReference type="EMBL" id="QGR18270.1"/>
    </source>
</evidence>
<reference evidence="3 4" key="1">
    <citation type="submission" date="2019-10" db="EMBL/GenBank/DDBJ databases">
        <title>Genome Sequences from Six Type Strain Members of the Archaeal Family Sulfolobaceae: Acidianus ambivalens, Acidianus infernus, Metallosphaera prunae, Stygiolobus azoricus, Sulfolobus metallicus, and Sulfurisphaera ohwakuensis.</title>
        <authorList>
            <person name="Counts J.A."/>
            <person name="Kelly R.M."/>
        </authorList>
    </citation>
    <scope>NUCLEOTIDE SEQUENCE [LARGE SCALE GENOMIC DNA]</scope>
    <source>
        <strain evidence="3 4">TA-1</strain>
    </source>
</reference>
<feature type="domain" description="PIN" evidence="1">
    <location>
        <begin position="5"/>
        <end position="134"/>
    </location>
</feature>
<name>A0A650CKA2_SULOH</name>
<dbReference type="GeneID" id="42802490"/>
<evidence type="ECO:0000313" key="5">
    <source>
        <dbReference type="Proteomes" id="UP000582213"/>
    </source>
</evidence>
<dbReference type="InterPro" id="IPR029060">
    <property type="entry name" value="PIN-like_dom_sf"/>
</dbReference>
<accession>A0A650CKA2</accession>
<reference evidence="2 5" key="2">
    <citation type="submission" date="2020-08" db="EMBL/GenBank/DDBJ databases">
        <title>Genomic Encyclopedia of Type Strains, Phase IV (KMG-IV): sequencing the most valuable type-strain genomes for metagenomic binning, comparative biology and taxonomic classification.</title>
        <authorList>
            <person name="Goeker M."/>
        </authorList>
    </citation>
    <scope>NUCLEOTIDE SEQUENCE [LARGE SCALE GENOMIC DNA]</scope>
    <source>
        <strain evidence="2 5">DSM 12421</strain>
    </source>
</reference>
<dbReference type="Gene3D" id="3.40.50.1010">
    <property type="entry name" value="5'-nuclease"/>
    <property type="match status" value="1"/>
</dbReference>
<dbReference type="KEGG" id="soh:D1869_14550"/>
<organism evidence="3 4">
    <name type="scientific">Sulfurisphaera ohwakuensis</name>
    <dbReference type="NCBI Taxonomy" id="69656"/>
    <lineage>
        <taxon>Archaea</taxon>
        <taxon>Thermoproteota</taxon>
        <taxon>Thermoprotei</taxon>
        <taxon>Sulfolobales</taxon>
        <taxon>Sulfolobaceae</taxon>
        <taxon>Sulfurisphaera</taxon>
    </lineage>
</organism>
<evidence type="ECO:0000313" key="2">
    <source>
        <dbReference type="EMBL" id="MBB5254599.1"/>
    </source>
</evidence>
<dbReference type="EMBL" id="JACHFY010000019">
    <property type="protein sequence ID" value="MBB5254599.1"/>
    <property type="molecule type" value="Genomic_DNA"/>
</dbReference>
<dbReference type="InterPro" id="IPR002716">
    <property type="entry name" value="PIN_dom"/>
</dbReference>